<dbReference type="EMBL" id="CP063849">
    <property type="protein sequence ID" value="QOY88212.1"/>
    <property type="molecule type" value="Genomic_DNA"/>
</dbReference>
<evidence type="ECO:0000313" key="1">
    <source>
        <dbReference type="EMBL" id="QOY88212.1"/>
    </source>
</evidence>
<gene>
    <name evidence="1" type="ORF">IRI77_36670</name>
</gene>
<protein>
    <submittedName>
        <fullName evidence="1">Uncharacterized protein</fullName>
    </submittedName>
</protein>
<dbReference type="RefSeq" id="WP_194449875.1">
    <property type="nucleotide sequence ID" value="NZ_CP063849.1"/>
</dbReference>
<dbReference type="KEGG" id="pfer:IRI77_36670"/>
<accession>A0A7S7NR24</accession>
<proteinExistence type="predicted"/>
<sequence length="382" mass="42489">MPAYHQMGHDSENLLWADGLAQYGGAILSPVNYDQVKMAAQIAWGREQANFETLFDPQMYVPNSERGRLRDWPYFPNDVDTADLASDSWWSGLLDALVNICTEIGPTAVCSPAVLPASYPDEYFARMVTVGDQLVSRLVGTAMRPMQTAVVGLPELATPDRALAIGSILSRSKTSHIYLVLVSLAEPRRELAEVEEIKGAMRLIAALRAAGIEVTVGFSSSDVVLWKAAGATHCATGKFFNLRRFTRTRFEEPRGQGGGQLPYWFDESLMAFLRQSDLLRVLPMNLPSLGTSVNPFAEQILGQLATEPERAWLALAWRQFLFWFADIENRLDGGSVIPAGLLRNADGNWRTLDDADVLMEERRNDGGWLRPWRRALAEFLAP</sequence>
<evidence type="ECO:0000313" key="2">
    <source>
        <dbReference type="Proteomes" id="UP000593892"/>
    </source>
</evidence>
<organism evidence="1 2">
    <name type="scientific">Paludibaculum fermentans</name>
    <dbReference type="NCBI Taxonomy" id="1473598"/>
    <lineage>
        <taxon>Bacteria</taxon>
        <taxon>Pseudomonadati</taxon>
        <taxon>Acidobacteriota</taxon>
        <taxon>Terriglobia</taxon>
        <taxon>Bryobacterales</taxon>
        <taxon>Bryobacteraceae</taxon>
        <taxon>Paludibaculum</taxon>
    </lineage>
</organism>
<dbReference type="Proteomes" id="UP000593892">
    <property type="component" value="Chromosome"/>
</dbReference>
<dbReference type="AlphaFoldDB" id="A0A7S7NR24"/>
<reference evidence="1 2" key="1">
    <citation type="submission" date="2020-10" db="EMBL/GenBank/DDBJ databases">
        <title>Complete genome sequence of Paludibaculum fermentans P105T, a facultatively anaerobic acidobacterium capable of dissimilatory Fe(III) reduction.</title>
        <authorList>
            <person name="Dedysh S.N."/>
            <person name="Beletsky A.V."/>
            <person name="Kulichevskaya I.S."/>
            <person name="Mardanov A.V."/>
            <person name="Ravin N.V."/>
        </authorList>
    </citation>
    <scope>NUCLEOTIDE SEQUENCE [LARGE SCALE GENOMIC DNA]</scope>
    <source>
        <strain evidence="1 2">P105</strain>
    </source>
</reference>
<keyword evidence="2" id="KW-1185">Reference proteome</keyword>
<name>A0A7S7NR24_PALFE</name>